<evidence type="ECO:0000313" key="7">
    <source>
        <dbReference type="EMBL" id="KAJ8310042.1"/>
    </source>
</evidence>
<dbReference type="Proteomes" id="UP001217089">
    <property type="component" value="Unassembled WGS sequence"/>
</dbReference>
<evidence type="ECO:0000256" key="3">
    <source>
        <dbReference type="ARBA" id="ARBA00022989"/>
    </source>
</evidence>
<dbReference type="Gene3D" id="1.20.1250.20">
    <property type="entry name" value="MFS general substrate transporter like domains"/>
    <property type="match status" value="1"/>
</dbReference>
<dbReference type="PANTHER" id="PTHR24064">
    <property type="entry name" value="SOLUTE CARRIER FAMILY 22 MEMBER"/>
    <property type="match status" value="1"/>
</dbReference>
<feature type="transmembrane region" description="Helical" evidence="5">
    <location>
        <begin position="171"/>
        <end position="191"/>
    </location>
</feature>
<protein>
    <recommendedName>
        <fullName evidence="6">Major facilitator superfamily (MFS) profile domain-containing protein</fullName>
    </recommendedName>
</protein>
<feature type="transmembrane region" description="Helical" evidence="5">
    <location>
        <begin position="145"/>
        <end position="165"/>
    </location>
</feature>
<feature type="transmembrane region" description="Helical" evidence="5">
    <location>
        <begin position="228"/>
        <end position="246"/>
    </location>
</feature>
<comment type="caution">
    <text evidence="7">The sequence shown here is derived from an EMBL/GenBank/DDBJ whole genome shotgun (WGS) entry which is preliminary data.</text>
</comment>
<dbReference type="InterPro" id="IPR036259">
    <property type="entry name" value="MFS_trans_sf"/>
</dbReference>
<evidence type="ECO:0000256" key="5">
    <source>
        <dbReference type="SAM" id="Phobius"/>
    </source>
</evidence>
<dbReference type="PROSITE" id="PS50850">
    <property type="entry name" value="MFS"/>
    <property type="match status" value="1"/>
</dbReference>
<feature type="transmembrane region" description="Helical" evidence="5">
    <location>
        <begin position="203"/>
        <end position="222"/>
    </location>
</feature>
<keyword evidence="8" id="KW-1185">Reference proteome</keyword>
<dbReference type="InterPro" id="IPR020846">
    <property type="entry name" value="MFS_dom"/>
</dbReference>
<keyword evidence="2 5" id="KW-0812">Transmembrane</keyword>
<proteinExistence type="predicted"/>
<keyword evidence="3 5" id="KW-1133">Transmembrane helix</keyword>
<evidence type="ECO:0000259" key="6">
    <source>
        <dbReference type="PROSITE" id="PS50850"/>
    </source>
</evidence>
<dbReference type="InterPro" id="IPR005828">
    <property type="entry name" value="MFS_sugar_transport-like"/>
</dbReference>
<dbReference type="EMBL" id="JARBDR010000640">
    <property type="protein sequence ID" value="KAJ8310042.1"/>
    <property type="molecule type" value="Genomic_DNA"/>
</dbReference>
<dbReference type="PROSITE" id="PS00217">
    <property type="entry name" value="SUGAR_TRANSPORT_2"/>
    <property type="match status" value="1"/>
</dbReference>
<dbReference type="SUPFAM" id="SSF103473">
    <property type="entry name" value="MFS general substrate transporter"/>
    <property type="match status" value="1"/>
</dbReference>
<comment type="subcellular location">
    <subcellularLocation>
        <location evidence="1">Membrane</location>
        <topology evidence="1">Multi-pass membrane protein</topology>
    </subcellularLocation>
</comment>
<sequence>MPSLSEFLDDILTDCGGFGLFQVYLLFSVYISVIGTAWSMMMMAFAGLYPAWNCVSEYNETLPNNSYWRHNVSDINVCSPINNTNATCSKFIFDESMSTVINQWNLICDENWVSSTITTIQMAGLLVSGFVSGQIADSFGRKPTLLLSILFQVLFNAGAAFSVSWEMFAAFRFFIGFATGCYFTVFVPFLIEFIPAKWRPITLAIPTFSLSVAMFALVAWWLHDWMKLHIANAIVGVPGLLLCWFLPESFRWLKAEHVVRRIAKTNGSVLRNYEKLSQMLETELNNEKQPDRTYTVKDLFYSSKLARITICHSVG</sequence>
<dbReference type="Pfam" id="PF00083">
    <property type="entry name" value="Sugar_tr"/>
    <property type="match status" value="1"/>
</dbReference>
<reference evidence="7 8" key="1">
    <citation type="submission" date="2022-12" db="EMBL/GenBank/DDBJ databases">
        <title>Chromosome-level genome of Tegillarca granosa.</title>
        <authorList>
            <person name="Kim J."/>
        </authorList>
    </citation>
    <scope>NUCLEOTIDE SEQUENCE [LARGE SCALE GENOMIC DNA]</scope>
    <source>
        <strain evidence="7">Teg-2019</strain>
        <tissue evidence="7">Adductor muscle</tissue>
    </source>
</reference>
<evidence type="ECO:0000256" key="2">
    <source>
        <dbReference type="ARBA" id="ARBA00022692"/>
    </source>
</evidence>
<feature type="non-terminal residue" evidence="7">
    <location>
        <position position="315"/>
    </location>
</feature>
<dbReference type="PROSITE" id="PS00216">
    <property type="entry name" value="SUGAR_TRANSPORT_1"/>
    <property type="match status" value="1"/>
</dbReference>
<evidence type="ECO:0000313" key="8">
    <source>
        <dbReference type="Proteomes" id="UP001217089"/>
    </source>
</evidence>
<evidence type="ECO:0000256" key="1">
    <source>
        <dbReference type="ARBA" id="ARBA00004141"/>
    </source>
</evidence>
<feature type="domain" description="Major facilitator superfamily (MFS) profile" evidence="6">
    <location>
        <begin position="25"/>
        <end position="315"/>
    </location>
</feature>
<name>A0ABQ9EY00_TEGGR</name>
<feature type="transmembrane region" description="Helical" evidence="5">
    <location>
        <begin position="20"/>
        <end position="40"/>
    </location>
</feature>
<organism evidence="7 8">
    <name type="scientific">Tegillarca granosa</name>
    <name type="common">Malaysian cockle</name>
    <name type="synonym">Anadara granosa</name>
    <dbReference type="NCBI Taxonomy" id="220873"/>
    <lineage>
        <taxon>Eukaryota</taxon>
        <taxon>Metazoa</taxon>
        <taxon>Spiralia</taxon>
        <taxon>Lophotrochozoa</taxon>
        <taxon>Mollusca</taxon>
        <taxon>Bivalvia</taxon>
        <taxon>Autobranchia</taxon>
        <taxon>Pteriomorphia</taxon>
        <taxon>Arcoida</taxon>
        <taxon>Arcoidea</taxon>
        <taxon>Arcidae</taxon>
        <taxon>Tegillarca</taxon>
    </lineage>
</organism>
<dbReference type="InterPro" id="IPR005829">
    <property type="entry name" value="Sugar_transporter_CS"/>
</dbReference>
<accession>A0ABQ9EY00</accession>
<keyword evidence="4 5" id="KW-0472">Membrane</keyword>
<gene>
    <name evidence="7" type="ORF">KUTeg_011907</name>
</gene>
<evidence type="ECO:0000256" key="4">
    <source>
        <dbReference type="ARBA" id="ARBA00023136"/>
    </source>
</evidence>